<evidence type="ECO:0000313" key="10">
    <source>
        <dbReference type="Proteomes" id="UP000823842"/>
    </source>
</evidence>
<proteinExistence type="predicted"/>
<evidence type="ECO:0000256" key="5">
    <source>
        <dbReference type="ARBA" id="ARBA00022989"/>
    </source>
</evidence>
<gene>
    <name evidence="9" type="ORF">IAA06_14365</name>
</gene>
<dbReference type="PANTHER" id="PTHR48090:SF1">
    <property type="entry name" value="PROPHAGE BACTOPRENOL GLUCOSYL TRANSFERASE HOMOLOG"/>
    <property type="match status" value="1"/>
</dbReference>
<evidence type="ECO:0000259" key="8">
    <source>
        <dbReference type="Pfam" id="PF00535"/>
    </source>
</evidence>
<dbReference type="Gene3D" id="3.90.550.10">
    <property type="entry name" value="Spore Coat Polysaccharide Biosynthesis Protein SpsA, Chain A"/>
    <property type="match status" value="1"/>
</dbReference>
<accession>A0A9D2RXW2</accession>
<dbReference type="GO" id="GO:0005886">
    <property type="term" value="C:plasma membrane"/>
    <property type="evidence" value="ECO:0007669"/>
    <property type="project" value="TreeGrafter"/>
</dbReference>
<name>A0A9D2RXW2_9FIRM</name>
<comment type="caution">
    <text evidence="9">The sequence shown here is derived from an EMBL/GenBank/DDBJ whole genome shotgun (WGS) entry which is preliminary data.</text>
</comment>
<reference evidence="9" key="2">
    <citation type="submission" date="2021-04" db="EMBL/GenBank/DDBJ databases">
        <authorList>
            <person name="Gilroy R."/>
        </authorList>
    </citation>
    <scope>NUCLEOTIDE SEQUENCE</scope>
    <source>
        <strain evidence="9">ChiSjej1B19-5720</strain>
    </source>
</reference>
<feature type="transmembrane region" description="Helical" evidence="7">
    <location>
        <begin position="228"/>
        <end position="252"/>
    </location>
</feature>
<sequence length="317" mass="35629">MSRLSVVLPAYNEELMAAKTCRVLKEVLDGAGIAYELVLVDDGSKDNTWNEIVKAGKRDPNILGVHFSRNFGKEAAVFAGLAQSTGDVVAVMDCDLQHPPETLIEMYHLWEEGYEIIEGVKTSRGKESALHKKSADFFYGIMSKVTKVDMQNASDFKMMDRKAVNSILSMPERNMFFRATSSWVGYKTAYVNFEVREREAGESKWSTWSLIKYAFTNIVAFTTMPLQIITVVGSVCFLCSLVLIIYSLVQYFRGFAVAGYTTTLIVLLLIGSAIMVSLGIIGYYISKIYEEVKRRPRYIVSKIIRGSEDAYDQANHD</sequence>
<evidence type="ECO:0000256" key="6">
    <source>
        <dbReference type="ARBA" id="ARBA00023136"/>
    </source>
</evidence>
<dbReference type="EMBL" id="DWYZ01000277">
    <property type="protein sequence ID" value="HJB29954.1"/>
    <property type="molecule type" value="Genomic_DNA"/>
</dbReference>
<dbReference type="AlphaFoldDB" id="A0A9D2RXW2"/>
<dbReference type="SUPFAM" id="SSF53448">
    <property type="entry name" value="Nucleotide-diphospho-sugar transferases"/>
    <property type="match status" value="1"/>
</dbReference>
<feature type="transmembrane region" description="Helical" evidence="7">
    <location>
        <begin position="264"/>
        <end position="285"/>
    </location>
</feature>
<evidence type="ECO:0000313" key="9">
    <source>
        <dbReference type="EMBL" id="HJB29954.1"/>
    </source>
</evidence>
<keyword evidence="3" id="KW-0808">Transferase</keyword>
<evidence type="ECO:0000256" key="3">
    <source>
        <dbReference type="ARBA" id="ARBA00022679"/>
    </source>
</evidence>
<dbReference type="InterPro" id="IPR029044">
    <property type="entry name" value="Nucleotide-diphossugar_trans"/>
</dbReference>
<dbReference type="Proteomes" id="UP000823842">
    <property type="component" value="Unassembled WGS sequence"/>
</dbReference>
<reference evidence="9" key="1">
    <citation type="journal article" date="2021" name="PeerJ">
        <title>Extensive microbial diversity within the chicken gut microbiome revealed by metagenomics and culture.</title>
        <authorList>
            <person name="Gilroy R."/>
            <person name="Ravi A."/>
            <person name="Getino M."/>
            <person name="Pursley I."/>
            <person name="Horton D.L."/>
            <person name="Alikhan N.F."/>
            <person name="Baker D."/>
            <person name="Gharbi K."/>
            <person name="Hall N."/>
            <person name="Watson M."/>
            <person name="Adriaenssens E.M."/>
            <person name="Foster-Nyarko E."/>
            <person name="Jarju S."/>
            <person name="Secka A."/>
            <person name="Antonio M."/>
            <person name="Oren A."/>
            <person name="Chaudhuri R.R."/>
            <person name="La Ragione R."/>
            <person name="Hildebrand F."/>
            <person name="Pallen M.J."/>
        </authorList>
    </citation>
    <scope>NUCLEOTIDE SEQUENCE</scope>
    <source>
        <strain evidence="9">ChiSjej1B19-5720</strain>
    </source>
</reference>
<comment type="subcellular location">
    <subcellularLocation>
        <location evidence="1">Membrane</location>
        <topology evidence="1">Multi-pass membrane protein</topology>
    </subcellularLocation>
</comment>
<evidence type="ECO:0000256" key="4">
    <source>
        <dbReference type="ARBA" id="ARBA00022692"/>
    </source>
</evidence>
<dbReference type="PANTHER" id="PTHR48090">
    <property type="entry name" value="UNDECAPRENYL-PHOSPHATE 4-DEOXY-4-FORMAMIDO-L-ARABINOSE TRANSFERASE-RELATED"/>
    <property type="match status" value="1"/>
</dbReference>
<organism evidence="9 10">
    <name type="scientific">Candidatus Blautia faecavium</name>
    <dbReference type="NCBI Taxonomy" id="2838487"/>
    <lineage>
        <taxon>Bacteria</taxon>
        <taxon>Bacillati</taxon>
        <taxon>Bacillota</taxon>
        <taxon>Clostridia</taxon>
        <taxon>Lachnospirales</taxon>
        <taxon>Lachnospiraceae</taxon>
        <taxon>Blautia</taxon>
    </lineage>
</organism>
<evidence type="ECO:0000256" key="1">
    <source>
        <dbReference type="ARBA" id="ARBA00004141"/>
    </source>
</evidence>
<dbReference type="CDD" id="cd04187">
    <property type="entry name" value="DPM1_like_bac"/>
    <property type="match status" value="1"/>
</dbReference>
<dbReference type="InterPro" id="IPR001173">
    <property type="entry name" value="Glyco_trans_2-like"/>
</dbReference>
<evidence type="ECO:0000256" key="2">
    <source>
        <dbReference type="ARBA" id="ARBA00022676"/>
    </source>
</evidence>
<dbReference type="GO" id="GO:0016757">
    <property type="term" value="F:glycosyltransferase activity"/>
    <property type="evidence" value="ECO:0007669"/>
    <property type="project" value="UniProtKB-KW"/>
</dbReference>
<dbReference type="InterPro" id="IPR050256">
    <property type="entry name" value="Glycosyltransferase_2"/>
</dbReference>
<keyword evidence="5 7" id="KW-1133">Transmembrane helix</keyword>
<protein>
    <submittedName>
        <fullName evidence="9">Glycosyltransferase family 2 protein</fullName>
    </submittedName>
</protein>
<dbReference type="Pfam" id="PF00535">
    <property type="entry name" value="Glycos_transf_2"/>
    <property type="match status" value="1"/>
</dbReference>
<evidence type="ECO:0000256" key="7">
    <source>
        <dbReference type="SAM" id="Phobius"/>
    </source>
</evidence>
<feature type="domain" description="Glycosyltransferase 2-like" evidence="8">
    <location>
        <begin position="5"/>
        <end position="166"/>
    </location>
</feature>
<keyword evidence="2" id="KW-0328">Glycosyltransferase</keyword>
<keyword evidence="6 7" id="KW-0472">Membrane</keyword>
<keyword evidence="4 7" id="KW-0812">Transmembrane</keyword>